<evidence type="ECO:0000259" key="8">
    <source>
        <dbReference type="Pfam" id="PF02308"/>
    </source>
</evidence>
<dbReference type="Pfam" id="PF02308">
    <property type="entry name" value="MgtC"/>
    <property type="match status" value="1"/>
</dbReference>
<keyword evidence="5 7" id="KW-0472">Membrane</keyword>
<dbReference type="InterPro" id="IPR049177">
    <property type="entry name" value="MgtC_SapB_SrpB_YhiD_N"/>
</dbReference>
<dbReference type="PANTHER" id="PTHR33778">
    <property type="entry name" value="PROTEIN MGTC"/>
    <property type="match status" value="1"/>
</dbReference>
<feature type="domain" description="MgtC/SapB/SrpB/YhiD N-terminal" evidence="8">
    <location>
        <begin position="198"/>
        <end position="336"/>
    </location>
</feature>
<feature type="compositionally biased region" description="Polar residues" evidence="6">
    <location>
        <begin position="430"/>
        <end position="440"/>
    </location>
</feature>
<feature type="transmembrane region" description="Helical" evidence="7">
    <location>
        <begin position="299"/>
        <end position="330"/>
    </location>
</feature>
<dbReference type="InterPro" id="IPR003416">
    <property type="entry name" value="MgtC/SapB/SrpB/YhiD_fam"/>
</dbReference>
<feature type="transmembrane region" description="Helical" evidence="7">
    <location>
        <begin position="222"/>
        <end position="243"/>
    </location>
</feature>
<accession>A0A7S2YH77</accession>
<keyword evidence="2" id="KW-1003">Cell membrane</keyword>
<dbReference type="AlphaFoldDB" id="A0A7S2YH77"/>
<protein>
    <recommendedName>
        <fullName evidence="8">MgtC/SapB/SrpB/YhiD N-terminal domain-containing protein</fullName>
    </recommendedName>
</protein>
<sequence>MMFSPHQRFIVNISPRLLCFAVVGLMAIGVSNTHAFTAVVTSNSIARRIPAPTRTASMLASTFPQTKQPCVRKGVLASFREAMAKISQHQIRSTITDSRRDESSIEGNTGGARPRFSWMRHFLRFVPPSQSGLAKCLAFFLVASICLGLAPQSALASTTTSALTPAASAALATSSLGTAMSQSGSLSLAWEIRLCLRLLGAGIMGGAIGKERTHKLKQADKTLAMVSLGAAMFTICSVVGFAGTRYDSSRMASTVASGVGFIGAGVIYHEKAASSSSSDRDGPLDAEPNDLVHGLTTSAAIFLSAAIGVGCGVGLYIISGMSTLATLAILRLGGNVKQQNHVKHLYRQKQRARIETLQDKLVNVRDFEELLEMEQWWKEQLEEQRQIFGGPGTTSSEQERSAPKHAKKTQICVEVGKSNHHSHQLHQNQTCAESIDSSADTGRFVESREEMYEEQAIRSRRSKGD</sequence>
<evidence type="ECO:0000256" key="7">
    <source>
        <dbReference type="SAM" id="Phobius"/>
    </source>
</evidence>
<evidence type="ECO:0000256" key="1">
    <source>
        <dbReference type="ARBA" id="ARBA00004651"/>
    </source>
</evidence>
<comment type="subcellular location">
    <subcellularLocation>
        <location evidence="1">Cell membrane</location>
        <topology evidence="1">Multi-pass membrane protein</topology>
    </subcellularLocation>
</comment>
<evidence type="ECO:0000256" key="2">
    <source>
        <dbReference type="ARBA" id="ARBA00022475"/>
    </source>
</evidence>
<feature type="region of interest" description="Disordered" evidence="6">
    <location>
        <begin position="388"/>
        <end position="465"/>
    </location>
</feature>
<proteinExistence type="predicted"/>
<organism evidence="9">
    <name type="scientific">Entomoneis paludosa</name>
    <dbReference type="NCBI Taxonomy" id="265537"/>
    <lineage>
        <taxon>Eukaryota</taxon>
        <taxon>Sar</taxon>
        <taxon>Stramenopiles</taxon>
        <taxon>Ochrophyta</taxon>
        <taxon>Bacillariophyta</taxon>
        <taxon>Bacillariophyceae</taxon>
        <taxon>Bacillariophycidae</taxon>
        <taxon>Entomoneidaceae</taxon>
        <taxon>Entomoneis</taxon>
    </lineage>
</organism>
<evidence type="ECO:0000256" key="6">
    <source>
        <dbReference type="SAM" id="MobiDB-lite"/>
    </source>
</evidence>
<keyword evidence="4 7" id="KW-1133">Transmembrane helix</keyword>
<name>A0A7S2YH77_9STRA</name>
<evidence type="ECO:0000313" key="9">
    <source>
        <dbReference type="EMBL" id="CAD9976578.1"/>
    </source>
</evidence>
<evidence type="ECO:0000256" key="5">
    <source>
        <dbReference type="ARBA" id="ARBA00023136"/>
    </source>
</evidence>
<evidence type="ECO:0000256" key="4">
    <source>
        <dbReference type="ARBA" id="ARBA00022989"/>
    </source>
</evidence>
<reference evidence="9" key="1">
    <citation type="submission" date="2021-01" db="EMBL/GenBank/DDBJ databases">
        <authorList>
            <person name="Corre E."/>
            <person name="Pelletier E."/>
            <person name="Niang G."/>
            <person name="Scheremetjew M."/>
            <person name="Finn R."/>
            <person name="Kale V."/>
            <person name="Holt S."/>
            <person name="Cochrane G."/>
            <person name="Meng A."/>
            <person name="Brown T."/>
            <person name="Cohen L."/>
        </authorList>
    </citation>
    <scope>NUCLEOTIDE SEQUENCE</scope>
    <source>
        <strain evidence="9">CCMP125</strain>
    </source>
</reference>
<dbReference type="PRINTS" id="PR01837">
    <property type="entry name" value="MGTCSAPBPROT"/>
</dbReference>
<dbReference type="PANTHER" id="PTHR33778:SF1">
    <property type="entry name" value="MAGNESIUM TRANSPORTER YHID-RELATED"/>
    <property type="match status" value="1"/>
</dbReference>
<dbReference type="EMBL" id="HBHT01025012">
    <property type="protein sequence ID" value="CAD9976578.1"/>
    <property type="molecule type" value="Transcribed_RNA"/>
</dbReference>
<keyword evidence="3 7" id="KW-0812">Transmembrane</keyword>
<feature type="region of interest" description="Disordered" evidence="6">
    <location>
        <begin position="91"/>
        <end position="110"/>
    </location>
</feature>
<dbReference type="GO" id="GO:0005886">
    <property type="term" value="C:plasma membrane"/>
    <property type="evidence" value="ECO:0007669"/>
    <property type="project" value="UniProtKB-SubCell"/>
</dbReference>
<gene>
    <name evidence="9" type="ORF">APAL1065_LOCUS16786</name>
</gene>
<evidence type="ECO:0000256" key="3">
    <source>
        <dbReference type="ARBA" id="ARBA00022692"/>
    </source>
</evidence>